<dbReference type="EMBL" id="JANPWB010000009">
    <property type="protein sequence ID" value="KAJ1148597.1"/>
    <property type="molecule type" value="Genomic_DNA"/>
</dbReference>
<keyword evidence="3" id="KW-1185">Reference proteome</keyword>
<reference evidence="2" key="1">
    <citation type="journal article" date="2022" name="bioRxiv">
        <title>Sequencing and chromosome-scale assembly of the giantPleurodeles waltlgenome.</title>
        <authorList>
            <person name="Brown T."/>
            <person name="Elewa A."/>
            <person name="Iarovenko S."/>
            <person name="Subramanian E."/>
            <person name="Araus A.J."/>
            <person name="Petzold A."/>
            <person name="Susuki M."/>
            <person name="Suzuki K.-i.T."/>
            <person name="Hayashi T."/>
            <person name="Toyoda A."/>
            <person name="Oliveira C."/>
            <person name="Osipova E."/>
            <person name="Leigh N.D."/>
            <person name="Simon A."/>
            <person name="Yun M.H."/>
        </authorList>
    </citation>
    <scope>NUCLEOTIDE SEQUENCE</scope>
    <source>
        <strain evidence="2">20211129_DDA</strain>
        <tissue evidence="2">Liver</tissue>
    </source>
</reference>
<evidence type="ECO:0000313" key="2">
    <source>
        <dbReference type="EMBL" id="KAJ1148597.1"/>
    </source>
</evidence>
<comment type="caution">
    <text evidence="2">The sequence shown here is derived from an EMBL/GenBank/DDBJ whole genome shotgun (WGS) entry which is preliminary data.</text>
</comment>
<accession>A0AAV7R9U7</accession>
<feature type="region of interest" description="Disordered" evidence="1">
    <location>
        <begin position="52"/>
        <end position="96"/>
    </location>
</feature>
<evidence type="ECO:0000256" key="1">
    <source>
        <dbReference type="SAM" id="MobiDB-lite"/>
    </source>
</evidence>
<organism evidence="2 3">
    <name type="scientific">Pleurodeles waltl</name>
    <name type="common">Iberian ribbed newt</name>
    <dbReference type="NCBI Taxonomy" id="8319"/>
    <lineage>
        <taxon>Eukaryota</taxon>
        <taxon>Metazoa</taxon>
        <taxon>Chordata</taxon>
        <taxon>Craniata</taxon>
        <taxon>Vertebrata</taxon>
        <taxon>Euteleostomi</taxon>
        <taxon>Amphibia</taxon>
        <taxon>Batrachia</taxon>
        <taxon>Caudata</taxon>
        <taxon>Salamandroidea</taxon>
        <taxon>Salamandridae</taxon>
        <taxon>Pleurodelinae</taxon>
        <taxon>Pleurodeles</taxon>
    </lineage>
</organism>
<protein>
    <submittedName>
        <fullName evidence="2">Uncharacterized protein</fullName>
    </submittedName>
</protein>
<dbReference type="AlphaFoldDB" id="A0AAV7R9U7"/>
<dbReference type="Proteomes" id="UP001066276">
    <property type="component" value="Chromosome 5"/>
</dbReference>
<name>A0AAV7R9U7_PLEWA</name>
<evidence type="ECO:0000313" key="3">
    <source>
        <dbReference type="Proteomes" id="UP001066276"/>
    </source>
</evidence>
<gene>
    <name evidence="2" type="ORF">NDU88_001425</name>
</gene>
<proteinExistence type="predicted"/>
<sequence length="109" mass="11429">MEVGSGAGGHVSAASDVAERRGTTCLTDVAGVACPRVDEVGPVLFLAVPVLSRPDSDEEKQKAGGLTGHPPFSLGVQRGLPEGCTNESEGTRIEERDMCAGPRLRWGRR</sequence>